<reference evidence="1 2" key="1">
    <citation type="submission" date="2016-11" db="EMBL/GenBank/DDBJ databases">
        <title>The macronuclear genome of Stentor coeruleus: a giant cell with tiny introns.</title>
        <authorList>
            <person name="Slabodnick M."/>
            <person name="Ruby J.G."/>
            <person name="Reiff S.B."/>
            <person name="Swart E.C."/>
            <person name="Gosai S."/>
            <person name="Prabakaran S."/>
            <person name="Witkowska E."/>
            <person name="Larue G.E."/>
            <person name="Fisher S."/>
            <person name="Freeman R.M."/>
            <person name="Gunawardena J."/>
            <person name="Chu W."/>
            <person name="Stover N.A."/>
            <person name="Gregory B.D."/>
            <person name="Nowacki M."/>
            <person name="Derisi J."/>
            <person name="Roy S.W."/>
            <person name="Marshall W.F."/>
            <person name="Sood P."/>
        </authorList>
    </citation>
    <scope>NUCLEOTIDE SEQUENCE [LARGE SCALE GENOMIC DNA]</scope>
    <source>
        <strain evidence="1">WM001</strain>
    </source>
</reference>
<name>A0A1R2D3Y9_9CILI</name>
<evidence type="ECO:0000313" key="2">
    <source>
        <dbReference type="Proteomes" id="UP000187209"/>
    </source>
</evidence>
<dbReference type="EMBL" id="MPUH01000005">
    <property type="protein sequence ID" value="OMJ95974.1"/>
    <property type="molecule type" value="Genomic_DNA"/>
</dbReference>
<comment type="caution">
    <text evidence="1">The sequence shown here is derived from an EMBL/GenBank/DDBJ whole genome shotgun (WGS) entry which is preliminary data.</text>
</comment>
<accession>A0A1R2D3Y9</accession>
<evidence type="ECO:0000313" key="1">
    <source>
        <dbReference type="EMBL" id="OMJ95974.1"/>
    </source>
</evidence>
<keyword evidence="2" id="KW-1185">Reference proteome</keyword>
<sequence>MWLVLALITASTACDPQCSLSCELFNAPTMCYANCGCDSLSFTLPISAEVSEEASKWQSVLAHYTGCSFSSYLDCQNLVCPHQYLQCVKLASCEALTDFKILVENIPSHLWHGLGQKVLTNTLAPEHNNQILVEYQQCLSLCLQSSASVYEISSNEFFSQYETCSEIYCAEGLKEFKANCQDNCNEGCFDGENTNYNCLDSCIENGCSSFGMSVVKGVREIFEDRCENNCFNGCDVSGVEDWSCYENCSLQQCEILPEDEVMMNIIGDECSDSCEAVCTNKRGFNTKCYNKCIKKHCQVKLEVPEVIGAISNCGQVCFQQCFVNYQMVSGCYNPCMSTCTSVALAEPEPVLTSVIETALNQNNNCEWSCYHQCFYNGVLDTQCYDNCVATYCASETEVEVEVKPLEQGNCAQQCVTKCTTDGVLNQACYMECYQQCGYNTPKIESLEQGNCAQQCVTKCGNISVENNTLLEQGNCAQQCVTKCTTDGVLNQACYMECYQQCGYISIEETKPLEQGNCAQQCVTKCTTDGVLNQACYMECYQQCGYVSIEEVNPLEQGSHDIEKEAPRIHAKILSVKSYKKSSIILADS</sequence>
<protein>
    <submittedName>
        <fullName evidence="1">Uncharacterized protein</fullName>
    </submittedName>
</protein>
<gene>
    <name evidence="1" type="ORF">SteCoe_533</name>
</gene>
<proteinExistence type="predicted"/>
<dbReference type="Proteomes" id="UP000187209">
    <property type="component" value="Unassembled WGS sequence"/>
</dbReference>
<dbReference type="AlphaFoldDB" id="A0A1R2D3Y9"/>
<organism evidence="1 2">
    <name type="scientific">Stentor coeruleus</name>
    <dbReference type="NCBI Taxonomy" id="5963"/>
    <lineage>
        <taxon>Eukaryota</taxon>
        <taxon>Sar</taxon>
        <taxon>Alveolata</taxon>
        <taxon>Ciliophora</taxon>
        <taxon>Postciliodesmatophora</taxon>
        <taxon>Heterotrichea</taxon>
        <taxon>Heterotrichida</taxon>
        <taxon>Stentoridae</taxon>
        <taxon>Stentor</taxon>
    </lineage>
</organism>